<sequence length="141" mass="14383">MSSTCSRAFGGWLAGCGAATAVLSGVAQTLLIIMSGGDITRLLGGIVALLLPSFLVFVVTCFLTAIPAAIVIWVGEELLIGSAVFFGCAGTVIGALSISVLLRSPAVWTSGLGCLFAVAGFVAGLTYWFVVRELEAGEYSS</sequence>
<feature type="transmembrane region" description="Helical" evidence="1">
    <location>
        <begin position="79"/>
        <end position="102"/>
    </location>
</feature>
<evidence type="ECO:0000313" key="2">
    <source>
        <dbReference type="EMBL" id="NEV01218.1"/>
    </source>
</evidence>
<dbReference type="EMBL" id="VKHP01000225">
    <property type="protein sequence ID" value="NEV01218.1"/>
    <property type="molecule type" value="Genomic_DNA"/>
</dbReference>
<reference evidence="2 3" key="1">
    <citation type="journal article" date="2020" name="Arch. Microbiol.">
        <title>Bradyrhizobium uaiense sp. nov., a new highly efficient cowpea symbiont.</title>
        <authorList>
            <person name="Cabral Michel D."/>
            <person name="Azarias Guimaraes A."/>
            <person name="Martins da Costa E."/>
            <person name="Soares de Carvalho T."/>
            <person name="Balsanelli E."/>
            <person name="Willems A."/>
            <person name="Maltempi de Souza E."/>
            <person name="de Souza Moreira F.M."/>
        </authorList>
    </citation>
    <scope>NUCLEOTIDE SEQUENCE [LARGE SCALE GENOMIC DNA]</scope>
    <source>
        <strain evidence="2 3">UFLA 03-164</strain>
    </source>
</reference>
<accession>A0A6P1BRS3</accession>
<protein>
    <submittedName>
        <fullName evidence="2">Uncharacterized protein</fullName>
    </submittedName>
</protein>
<evidence type="ECO:0000313" key="3">
    <source>
        <dbReference type="Proteomes" id="UP000468531"/>
    </source>
</evidence>
<keyword evidence="3" id="KW-1185">Reference proteome</keyword>
<feature type="transmembrane region" description="Helical" evidence="1">
    <location>
        <begin position="46"/>
        <end position="73"/>
    </location>
</feature>
<organism evidence="2 3">
    <name type="scientific">Bradyrhizobium uaiense</name>
    <dbReference type="NCBI Taxonomy" id="2594946"/>
    <lineage>
        <taxon>Bacteria</taxon>
        <taxon>Pseudomonadati</taxon>
        <taxon>Pseudomonadota</taxon>
        <taxon>Alphaproteobacteria</taxon>
        <taxon>Hyphomicrobiales</taxon>
        <taxon>Nitrobacteraceae</taxon>
        <taxon>Bradyrhizobium</taxon>
    </lineage>
</organism>
<comment type="caution">
    <text evidence="2">The sequence shown here is derived from an EMBL/GenBank/DDBJ whole genome shotgun (WGS) entry which is preliminary data.</text>
</comment>
<feature type="transmembrane region" description="Helical" evidence="1">
    <location>
        <begin position="109"/>
        <end position="130"/>
    </location>
</feature>
<feature type="transmembrane region" description="Helical" evidence="1">
    <location>
        <begin position="12"/>
        <end position="34"/>
    </location>
</feature>
<keyword evidence="1" id="KW-0812">Transmembrane</keyword>
<proteinExistence type="predicted"/>
<dbReference type="RefSeq" id="WP_163160744.1">
    <property type="nucleotide sequence ID" value="NZ_VKHP01000225.1"/>
</dbReference>
<gene>
    <name evidence="2" type="ORF">FNJ47_36845</name>
</gene>
<keyword evidence="1" id="KW-0472">Membrane</keyword>
<evidence type="ECO:0000256" key="1">
    <source>
        <dbReference type="SAM" id="Phobius"/>
    </source>
</evidence>
<dbReference type="AlphaFoldDB" id="A0A6P1BRS3"/>
<name>A0A6P1BRS3_9BRAD</name>
<dbReference type="Proteomes" id="UP000468531">
    <property type="component" value="Unassembled WGS sequence"/>
</dbReference>
<keyword evidence="1" id="KW-1133">Transmembrane helix</keyword>